<keyword evidence="1" id="KW-0812">Transmembrane</keyword>
<sequence length="238" mass="26499">MSETPKAQDPDRLMLELGGAEVLNLENEVRTLERHSRNVLGAGFAAATVSLAFASQMSLEVGFVLLTLLWGLAIAWQFNLAAEAAAVAEARDCLASKVNEKLDFQIYQKELVGNVGRGSFGTWIASSLIAFLFIGSQVAAYVNIGHPFTFVDNNNSPVSHLRRDVALWIQIPSTILATFAALWTWLEVFRYRYRARLDLPYRDNEVPDWAKTLFRWRKEGGQRKAGESASLADADPQH</sequence>
<organism evidence="2 3">
    <name type="scientific">Propionicimonas paludicola</name>
    <dbReference type="NCBI Taxonomy" id="185243"/>
    <lineage>
        <taxon>Bacteria</taxon>
        <taxon>Bacillati</taxon>
        <taxon>Actinomycetota</taxon>
        <taxon>Actinomycetes</taxon>
        <taxon>Propionibacteriales</taxon>
        <taxon>Nocardioidaceae</taxon>
        <taxon>Propionicimonas</taxon>
    </lineage>
</organism>
<evidence type="ECO:0000256" key="1">
    <source>
        <dbReference type="SAM" id="Phobius"/>
    </source>
</evidence>
<protein>
    <submittedName>
        <fullName evidence="2">Uncharacterized protein</fullName>
    </submittedName>
</protein>
<evidence type="ECO:0000313" key="3">
    <source>
        <dbReference type="Proteomes" id="UP000226079"/>
    </source>
</evidence>
<reference evidence="2 3" key="1">
    <citation type="submission" date="2017-10" db="EMBL/GenBank/DDBJ databases">
        <title>Sequencing the genomes of 1000 actinobacteria strains.</title>
        <authorList>
            <person name="Klenk H.-P."/>
        </authorList>
    </citation>
    <scope>NUCLEOTIDE SEQUENCE [LARGE SCALE GENOMIC DNA]</scope>
    <source>
        <strain evidence="2 3">DSM 15597</strain>
    </source>
</reference>
<feature type="transmembrane region" description="Helical" evidence="1">
    <location>
        <begin position="165"/>
        <end position="186"/>
    </location>
</feature>
<name>A0A2A9CRP1_9ACTN</name>
<dbReference type="EMBL" id="PDJC01000001">
    <property type="protein sequence ID" value="PFG16861.1"/>
    <property type="molecule type" value="Genomic_DNA"/>
</dbReference>
<dbReference type="AlphaFoldDB" id="A0A2A9CRP1"/>
<dbReference type="RefSeq" id="WP_143483586.1">
    <property type="nucleotide sequence ID" value="NZ_PDJC01000001.1"/>
</dbReference>
<comment type="caution">
    <text evidence="2">The sequence shown here is derived from an EMBL/GenBank/DDBJ whole genome shotgun (WGS) entry which is preliminary data.</text>
</comment>
<keyword evidence="1" id="KW-0472">Membrane</keyword>
<feature type="transmembrane region" description="Helical" evidence="1">
    <location>
        <begin position="39"/>
        <end position="57"/>
    </location>
</feature>
<keyword evidence="1" id="KW-1133">Transmembrane helix</keyword>
<evidence type="ECO:0000313" key="2">
    <source>
        <dbReference type="EMBL" id="PFG16861.1"/>
    </source>
</evidence>
<proteinExistence type="predicted"/>
<dbReference type="Proteomes" id="UP000226079">
    <property type="component" value="Unassembled WGS sequence"/>
</dbReference>
<gene>
    <name evidence="2" type="ORF">ATK74_1416</name>
</gene>
<accession>A0A2A9CRP1</accession>
<feature type="transmembrane region" description="Helical" evidence="1">
    <location>
        <begin position="123"/>
        <end position="145"/>
    </location>
</feature>
<feature type="transmembrane region" description="Helical" evidence="1">
    <location>
        <begin position="63"/>
        <end position="82"/>
    </location>
</feature>
<keyword evidence="3" id="KW-1185">Reference proteome</keyword>